<organism evidence="2 3">
    <name type="scientific">Sulfitobacter faviae</name>
    <dbReference type="NCBI Taxonomy" id="1775881"/>
    <lineage>
        <taxon>Bacteria</taxon>
        <taxon>Pseudomonadati</taxon>
        <taxon>Pseudomonadota</taxon>
        <taxon>Alphaproteobacteria</taxon>
        <taxon>Rhodobacterales</taxon>
        <taxon>Roseobacteraceae</taxon>
        <taxon>Sulfitobacter</taxon>
    </lineage>
</organism>
<reference evidence="2" key="1">
    <citation type="submission" date="2023-01" db="EMBL/GenBank/DDBJ databases">
        <title>Comparative genomic analysis of cold water coral derived Sulfitobacter faviae: insights into their metabolism and habitat adaptation.</title>
        <authorList>
            <person name="Guo Y."/>
            <person name="Lin S."/>
            <person name="Huang Z."/>
            <person name="Tang K."/>
            <person name="Wang X."/>
        </authorList>
    </citation>
    <scope>NUCLEOTIDE SEQUENCE</scope>
    <source>
        <strain evidence="2">SCSIO W_1865</strain>
        <plasmid evidence="2">unnamed1</plasmid>
    </source>
</reference>
<feature type="transmembrane region" description="Helical" evidence="1">
    <location>
        <begin position="133"/>
        <end position="153"/>
    </location>
</feature>
<feature type="transmembrane region" description="Helical" evidence="1">
    <location>
        <begin position="199"/>
        <end position="219"/>
    </location>
</feature>
<proteinExistence type="predicted"/>
<name>A0AAX3LU08_9RHOB</name>
<gene>
    <name evidence="2" type="ORF">PL336_16745</name>
</gene>
<evidence type="ECO:0000256" key="1">
    <source>
        <dbReference type="SAM" id="Phobius"/>
    </source>
</evidence>
<feature type="transmembrane region" description="Helical" evidence="1">
    <location>
        <begin position="94"/>
        <end position="113"/>
    </location>
</feature>
<evidence type="ECO:0000313" key="2">
    <source>
        <dbReference type="EMBL" id="WCE71907.1"/>
    </source>
</evidence>
<sequence length="239" mass="26404">MGTASLTVGNIHLTEQDVDKFSKRLRWFAYFWAFVSFVVAVRWLKISRQDIYMFDVAGEGNIWTWMNVTYMVLAAGALYLAALARKQNGVQYRAWFVTAVGVLLLSLDDMVGIHERLEGLGHNMGGGDGFLHFAWVIPGMIVGALLIGVFGLAIRSADAPVRRDFILGIVFFFGGALVLEMMTGAVLSGYGHYKPYTALYHIEEFCEAVGVIFILSAALKDVICQSSRKPLAKAMSAPY</sequence>
<feature type="transmembrane region" description="Helical" evidence="1">
    <location>
        <begin position="165"/>
        <end position="187"/>
    </location>
</feature>
<feature type="transmembrane region" description="Helical" evidence="1">
    <location>
        <begin position="64"/>
        <end position="82"/>
    </location>
</feature>
<feature type="transmembrane region" description="Helical" evidence="1">
    <location>
        <begin position="27"/>
        <end position="44"/>
    </location>
</feature>
<evidence type="ECO:0000313" key="3">
    <source>
        <dbReference type="Proteomes" id="UP001210770"/>
    </source>
</evidence>
<dbReference type="EMBL" id="CP116424">
    <property type="protein sequence ID" value="WCE71907.1"/>
    <property type="molecule type" value="Genomic_DNA"/>
</dbReference>
<keyword evidence="1" id="KW-0812">Transmembrane</keyword>
<accession>A0AAX3LU08</accession>
<dbReference type="AlphaFoldDB" id="A0AAX3LU08"/>
<geneLocation type="plasmid" evidence="2 3">
    <name>unnamed1</name>
</geneLocation>
<keyword evidence="1" id="KW-0472">Membrane</keyword>
<keyword evidence="2" id="KW-0614">Plasmid</keyword>
<keyword evidence="1" id="KW-1133">Transmembrane helix</keyword>
<protein>
    <submittedName>
        <fullName evidence="2">Uncharacterized protein</fullName>
    </submittedName>
</protein>
<dbReference type="Proteomes" id="UP001210770">
    <property type="component" value="Plasmid unnamed1"/>
</dbReference>
<dbReference type="RefSeq" id="WP_271690042.1">
    <property type="nucleotide sequence ID" value="NZ_CP116424.1"/>
</dbReference>